<dbReference type="GO" id="GO:0016020">
    <property type="term" value="C:membrane"/>
    <property type="evidence" value="ECO:0007669"/>
    <property type="project" value="UniProtKB-SubCell"/>
</dbReference>
<dbReference type="Pfam" id="PF03134">
    <property type="entry name" value="TB2_DP1_HVA22"/>
    <property type="match status" value="1"/>
</dbReference>
<keyword evidence="3 6" id="KW-0812">Transmembrane</keyword>
<sequence length="167" mass="19742">MDGNLLQNNIHNTLKIQLSKDNEFNRVIGKLGRPFKLLRHEVVYVLLGLLSLYLLFGPGALLVSRIITIGLPIYYFLCIIKNREQFDVRRLLLYWPFYALFHIIDYYIIYIEQYIPCYVFLKTVFLIYLCSEWSKGSLRMYRAYIKPFIPDFHKSNGSSNTPKSTNN</sequence>
<dbReference type="STRING" id="131310.A0A0N4ZMD3"/>
<comment type="similarity">
    <text evidence="2 6">Belongs to the DP1 family.</text>
</comment>
<feature type="transmembrane region" description="Helical" evidence="6">
    <location>
        <begin position="115"/>
        <end position="134"/>
    </location>
</feature>
<organism evidence="7 8">
    <name type="scientific">Parastrongyloides trichosuri</name>
    <name type="common">Possum-specific nematode worm</name>
    <dbReference type="NCBI Taxonomy" id="131310"/>
    <lineage>
        <taxon>Eukaryota</taxon>
        <taxon>Metazoa</taxon>
        <taxon>Ecdysozoa</taxon>
        <taxon>Nematoda</taxon>
        <taxon>Chromadorea</taxon>
        <taxon>Rhabditida</taxon>
        <taxon>Tylenchina</taxon>
        <taxon>Panagrolaimomorpha</taxon>
        <taxon>Strongyloidoidea</taxon>
        <taxon>Strongyloididae</taxon>
        <taxon>Parastrongyloides</taxon>
    </lineage>
</organism>
<comment type="subcellular location">
    <subcellularLocation>
        <location evidence="1 6">Membrane</location>
        <topology evidence="1 6">Multi-pass membrane protein</topology>
    </subcellularLocation>
</comment>
<keyword evidence="5 6" id="KW-0472">Membrane</keyword>
<feature type="transmembrane region" description="Helical" evidence="6">
    <location>
        <begin position="62"/>
        <end position="80"/>
    </location>
</feature>
<evidence type="ECO:0000256" key="4">
    <source>
        <dbReference type="ARBA" id="ARBA00022989"/>
    </source>
</evidence>
<name>A0A0N4ZMD3_PARTI</name>
<reference evidence="8" key="1">
    <citation type="submission" date="2017-02" db="UniProtKB">
        <authorList>
            <consortium name="WormBaseParasite"/>
        </authorList>
    </citation>
    <scope>IDENTIFICATION</scope>
</reference>
<dbReference type="PANTHER" id="PTHR12300">
    <property type="entry name" value="HVA22-LIKE PROTEINS"/>
    <property type="match status" value="1"/>
</dbReference>
<feature type="transmembrane region" description="Helical" evidence="6">
    <location>
        <begin position="92"/>
        <end position="109"/>
    </location>
</feature>
<protein>
    <recommendedName>
        <fullName evidence="6">Receptor expression-enhancing protein</fullName>
    </recommendedName>
</protein>
<dbReference type="InterPro" id="IPR004345">
    <property type="entry name" value="TB2_DP1_HVA22"/>
</dbReference>
<evidence type="ECO:0000313" key="7">
    <source>
        <dbReference type="Proteomes" id="UP000038045"/>
    </source>
</evidence>
<evidence type="ECO:0000256" key="6">
    <source>
        <dbReference type="RuleBase" id="RU362006"/>
    </source>
</evidence>
<keyword evidence="4 6" id="KW-1133">Transmembrane helix</keyword>
<keyword evidence="7" id="KW-1185">Reference proteome</keyword>
<proteinExistence type="inferred from homology"/>
<dbReference type="PANTHER" id="PTHR12300:SF161">
    <property type="entry name" value="RECEPTOR EXPRESSION-ENHANCING PROTEIN"/>
    <property type="match status" value="1"/>
</dbReference>
<evidence type="ECO:0000313" key="8">
    <source>
        <dbReference type="WBParaSite" id="PTRK_0000970200.1"/>
    </source>
</evidence>
<evidence type="ECO:0000256" key="2">
    <source>
        <dbReference type="ARBA" id="ARBA00008573"/>
    </source>
</evidence>
<evidence type="ECO:0000256" key="1">
    <source>
        <dbReference type="ARBA" id="ARBA00004141"/>
    </source>
</evidence>
<accession>A0A0N4ZMD3</accession>
<dbReference type="WBParaSite" id="PTRK_0000970200.1">
    <property type="protein sequence ID" value="PTRK_0000970200.1"/>
    <property type="gene ID" value="PTRK_0000970200"/>
</dbReference>
<evidence type="ECO:0000256" key="3">
    <source>
        <dbReference type="ARBA" id="ARBA00022692"/>
    </source>
</evidence>
<dbReference type="AlphaFoldDB" id="A0A0N4ZMD3"/>
<dbReference type="Proteomes" id="UP000038045">
    <property type="component" value="Unplaced"/>
</dbReference>
<evidence type="ECO:0000256" key="5">
    <source>
        <dbReference type="ARBA" id="ARBA00023136"/>
    </source>
</evidence>